<dbReference type="Proteomes" id="UP000033220">
    <property type="component" value="Chromosome DSM 122"/>
</dbReference>
<evidence type="ECO:0000256" key="2">
    <source>
        <dbReference type="ARBA" id="ARBA00022679"/>
    </source>
</evidence>
<dbReference type="HOGENOM" id="CLU_046586_0_3_5"/>
<dbReference type="PANTHER" id="PTHR13090:SF1">
    <property type="entry name" value="ARGININE-HYDROXYLASE NDUFAF5, MITOCHONDRIAL"/>
    <property type="match status" value="1"/>
</dbReference>
<dbReference type="GO" id="GO:0008757">
    <property type="term" value="F:S-adenosylmethionine-dependent methyltransferase activity"/>
    <property type="evidence" value="ECO:0007669"/>
    <property type="project" value="InterPro"/>
</dbReference>
<dbReference type="InterPro" id="IPR050602">
    <property type="entry name" value="Malonyl-ACP_OMT"/>
</dbReference>
<reference evidence="4 5" key="1">
    <citation type="submission" date="2012-02" db="EMBL/GenBank/DDBJ databases">
        <title>Shotgun genome sequence of Phaeospirillum photometricum DSM 122.</title>
        <authorList>
            <person name="Duquesne K."/>
            <person name="Sturgis J."/>
        </authorList>
    </citation>
    <scope>NUCLEOTIDE SEQUENCE [LARGE SCALE GENOMIC DNA]</scope>
    <source>
        <strain evidence="5">DSM122</strain>
    </source>
</reference>
<protein>
    <submittedName>
        <fullName evidence="4">SAM-dependent methyltransferases</fullName>
    </submittedName>
</protein>
<dbReference type="eggNOG" id="COG2226">
    <property type="taxonomic scope" value="Bacteria"/>
</dbReference>
<dbReference type="PANTHER" id="PTHR13090">
    <property type="entry name" value="ARGININE-HYDROXYLASE NDUFAF5, MITOCHONDRIAL"/>
    <property type="match status" value="1"/>
</dbReference>
<dbReference type="RefSeq" id="WP_014414757.1">
    <property type="nucleotide sequence ID" value="NC_017059.1"/>
</dbReference>
<dbReference type="Pfam" id="PF08241">
    <property type="entry name" value="Methyltransf_11"/>
    <property type="match status" value="1"/>
</dbReference>
<feature type="domain" description="Methyltransferase type 11" evidence="3">
    <location>
        <begin position="53"/>
        <end position="144"/>
    </location>
</feature>
<keyword evidence="5" id="KW-1185">Reference proteome</keyword>
<evidence type="ECO:0000313" key="4">
    <source>
        <dbReference type="EMBL" id="CCG08118.1"/>
    </source>
</evidence>
<accession>H6SJF3</accession>
<dbReference type="STRING" id="1150469.RSPPHO_01492"/>
<dbReference type="EMBL" id="HE663493">
    <property type="protein sequence ID" value="CCG08118.1"/>
    <property type="molecule type" value="Genomic_DNA"/>
</dbReference>
<dbReference type="CDD" id="cd02440">
    <property type="entry name" value="AdoMet_MTases"/>
    <property type="match status" value="1"/>
</dbReference>
<name>H6SJF3_PARPM</name>
<dbReference type="PATRIC" id="fig|1150469.3.peg.1681"/>
<evidence type="ECO:0000256" key="1">
    <source>
        <dbReference type="ARBA" id="ARBA00022603"/>
    </source>
</evidence>
<dbReference type="GO" id="GO:0032259">
    <property type="term" value="P:methylation"/>
    <property type="evidence" value="ECO:0007669"/>
    <property type="project" value="UniProtKB-KW"/>
</dbReference>
<organism evidence="4 5">
    <name type="scientific">Pararhodospirillum photometricum DSM 122</name>
    <dbReference type="NCBI Taxonomy" id="1150469"/>
    <lineage>
        <taxon>Bacteria</taxon>
        <taxon>Pseudomonadati</taxon>
        <taxon>Pseudomonadota</taxon>
        <taxon>Alphaproteobacteria</taxon>
        <taxon>Rhodospirillales</taxon>
        <taxon>Rhodospirillaceae</taxon>
        <taxon>Pararhodospirillum</taxon>
    </lineage>
</organism>
<proteinExistence type="predicted"/>
<evidence type="ECO:0000259" key="3">
    <source>
        <dbReference type="Pfam" id="PF08241"/>
    </source>
</evidence>
<dbReference type="AlphaFoldDB" id="H6SJF3"/>
<sequence>MSTIVSVFDRNLVRRHRDRAAAGFGAHDFLVHETAARLVERLEDITRAFPLALDLGCHGGEIARILAEHPKIGTLFQCDLSPGLAGRAASHAPGRTFVADEEWLPLAEQCLDLVLSNLSLHWVNDLPGTLVQLRRALRPGGLLLGSLLGGETLKELRSCLSEAELLVEGGLSPRFSPLAGVRDIGDLLARVGFHTLTVDIDTLVVHYADPWRLLRDLRGMGESNAVAVRRRTFLRRATLATALALYQQNHAGADGRVPATFQVITLTAWAPDPV</sequence>
<dbReference type="SUPFAM" id="SSF53335">
    <property type="entry name" value="S-adenosyl-L-methionine-dependent methyltransferases"/>
    <property type="match status" value="1"/>
</dbReference>
<dbReference type="InterPro" id="IPR029063">
    <property type="entry name" value="SAM-dependent_MTases_sf"/>
</dbReference>
<dbReference type="InterPro" id="IPR013216">
    <property type="entry name" value="Methyltransf_11"/>
</dbReference>
<keyword evidence="2 4" id="KW-0808">Transferase</keyword>
<evidence type="ECO:0000313" key="5">
    <source>
        <dbReference type="Proteomes" id="UP000033220"/>
    </source>
</evidence>
<dbReference type="Gene3D" id="3.40.50.150">
    <property type="entry name" value="Vaccinia Virus protein VP39"/>
    <property type="match status" value="1"/>
</dbReference>
<keyword evidence="1 4" id="KW-0489">Methyltransferase</keyword>
<dbReference type="OrthoDB" id="9793723at2"/>
<dbReference type="KEGG" id="rpm:RSPPHO_01492"/>
<gene>
    <name evidence="4" type="ORF">RSPPHO_01492</name>
</gene>